<dbReference type="AlphaFoldDB" id="A0A258HD76"/>
<gene>
    <name evidence="2" type="ORF">B7Y86_15750</name>
</gene>
<protein>
    <submittedName>
        <fullName evidence="2">Uncharacterized protein</fullName>
    </submittedName>
</protein>
<feature type="region of interest" description="Disordered" evidence="1">
    <location>
        <begin position="31"/>
        <end position="57"/>
    </location>
</feature>
<comment type="caution">
    <text evidence="2">The sequence shown here is derived from an EMBL/GenBank/DDBJ whole genome shotgun (WGS) entry which is preliminary data.</text>
</comment>
<evidence type="ECO:0000313" key="3">
    <source>
        <dbReference type="Proteomes" id="UP000216147"/>
    </source>
</evidence>
<dbReference type="EMBL" id="NCEQ01000022">
    <property type="protein sequence ID" value="OYX54699.1"/>
    <property type="molecule type" value="Genomic_DNA"/>
</dbReference>
<proteinExistence type="predicted"/>
<reference evidence="2 3" key="1">
    <citation type="submission" date="2017-03" db="EMBL/GenBank/DDBJ databases">
        <title>Lifting the veil on microbial sulfur biogeochemistry in mining wastewaters.</title>
        <authorList>
            <person name="Kantor R.S."/>
            <person name="Colenbrander Nelson T."/>
            <person name="Marshall S."/>
            <person name="Bennett D."/>
            <person name="Apte S."/>
            <person name="Camacho D."/>
            <person name="Thomas B.C."/>
            <person name="Warren L.A."/>
            <person name="Banfield J.F."/>
        </authorList>
    </citation>
    <scope>NUCLEOTIDE SEQUENCE [LARGE SCALE GENOMIC DNA]</scope>
    <source>
        <strain evidence="2">32-68-21</strain>
    </source>
</reference>
<evidence type="ECO:0000256" key="1">
    <source>
        <dbReference type="SAM" id="MobiDB-lite"/>
    </source>
</evidence>
<accession>A0A258HD76</accession>
<name>A0A258HD76_9CAUL</name>
<organism evidence="2 3">
    <name type="scientific">Brevundimonas subvibrioides</name>
    <dbReference type="NCBI Taxonomy" id="74313"/>
    <lineage>
        <taxon>Bacteria</taxon>
        <taxon>Pseudomonadati</taxon>
        <taxon>Pseudomonadota</taxon>
        <taxon>Alphaproteobacteria</taxon>
        <taxon>Caulobacterales</taxon>
        <taxon>Caulobacteraceae</taxon>
        <taxon>Brevundimonas</taxon>
    </lineage>
</organism>
<dbReference type="Proteomes" id="UP000216147">
    <property type="component" value="Unassembled WGS sequence"/>
</dbReference>
<evidence type="ECO:0000313" key="2">
    <source>
        <dbReference type="EMBL" id="OYX54699.1"/>
    </source>
</evidence>
<sequence length="261" mass="28160">MIENTEGEIRMISLTTSAAQPLPFWRTPLPRPVKAPQDASPGLGLPSLSDMRDAQKSMKKEMAAKKVQAVRERRDALMLMVKIDPRAGLKMTAELAKALKSAVKDYVEAGGRNVTDGEMAMMRRDAKDAREAADAALKGLPSEPKEAGAEAPIVDAEMKRAQAAYAAAFDIADGRDETADRAEAVFGAAMVDQGFFQQVKMALGELKEAREKIKADRANPKSPDRDDWKAADKEMAELEKALDFAPTGMPELVSGGASVKA</sequence>